<dbReference type="Proteomes" id="UP000285744">
    <property type="component" value="Unassembled WGS sequence"/>
</dbReference>
<sequence length="272" mass="30581">MADVVPPRWWRGHHEGETDIVMSKNPQAKRLAKGFNISYSEALGVVRDESELAEEMADHENISIRAAMVKLAADYPMVKARAVQEGVSFRTALDRVRDEQARQRRLSNAAASFPSVEDLLRKALVGACDDLTDQPVHRDGDDNYEIHGLDFDDVHLPDYVEELEVDVATPDLDTMVWDEAEEYEGDTHVGTVKVHAEVSLYGFMYRADTYAHEEEITVIVPDWNERTSQVSLRRQVILEFNATVIPGAESVELEFVSATTDEFPPDPHSIVG</sequence>
<evidence type="ECO:0000313" key="2">
    <source>
        <dbReference type="Proteomes" id="UP000285744"/>
    </source>
</evidence>
<reference evidence="1 2" key="1">
    <citation type="journal article" date="2018" name="Int. J. Syst. Evol. Microbiol.">
        <title>Micromonospora globbae sp. nov., an endophytic actinomycete isolated from roots of Globba winitii C. H. Wright.</title>
        <authorList>
            <person name="Kuncharoen N."/>
            <person name="Pittayakhajonwut P."/>
            <person name="Tanasupawat S."/>
        </authorList>
    </citation>
    <scope>NUCLEOTIDE SEQUENCE [LARGE SCALE GENOMIC DNA]</scope>
    <source>
        <strain evidence="1 2">WPS1-2</strain>
    </source>
</reference>
<dbReference type="AlphaFoldDB" id="A0A420EUI2"/>
<dbReference type="EMBL" id="RAQQ01000025">
    <property type="protein sequence ID" value="RKF24300.1"/>
    <property type="molecule type" value="Genomic_DNA"/>
</dbReference>
<protein>
    <submittedName>
        <fullName evidence="1">Uncharacterized protein</fullName>
    </submittedName>
</protein>
<proteinExistence type="predicted"/>
<accession>A0A420EUI2</accession>
<comment type="caution">
    <text evidence="1">The sequence shown here is derived from an EMBL/GenBank/DDBJ whole genome shotgun (WGS) entry which is preliminary data.</text>
</comment>
<gene>
    <name evidence="1" type="ORF">D7I43_27300</name>
</gene>
<evidence type="ECO:0000313" key="1">
    <source>
        <dbReference type="EMBL" id="RKF24300.1"/>
    </source>
</evidence>
<organism evidence="1 2">
    <name type="scientific">Micromonospora globbae</name>
    <dbReference type="NCBI Taxonomy" id="1894969"/>
    <lineage>
        <taxon>Bacteria</taxon>
        <taxon>Bacillati</taxon>
        <taxon>Actinomycetota</taxon>
        <taxon>Actinomycetes</taxon>
        <taxon>Micromonosporales</taxon>
        <taxon>Micromonosporaceae</taxon>
        <taxon>Micromonospora</taxon>
    </lineage>
</organism>
<name>A0A420EUI2_9ACTN</name>